<evidence type="ECO:0000313" key="1">
    <source>
        <dbReference type="EMBL" id="AJE81716.1"/>
    </source>
</evidence>
<accession>A0A0B5ESL6</accession>
<dbReference type="AlphaFoldDB" id="A0A0B5ESL6"/>
<dbReference type="Proteomes" id="UP000031523">
    <property type="component" value="Chromosome"/>
</dbReference>
<dbReference type="KEGG" id="sals:SLNWT_1340"/>
<sequence>MGNRADDDGTDVTLYRKALSDTVHADTPTGAPEPLLALLDTLGFTRRTLTTAGPTYVWHEAPAHLDEDAKNRLASHAVPWLHKAGYLVHISDDVWNAAAYTDAATALRDHSAPAPPAHRSHPVRLGSMTLADERDVDVTVYHSDGTIYVDTRAAAPEHLLALLDGLGLDRHQVEDDVWHQIPDETDEIAMKTMADRAVPLLARAGYRVDIDAGLFGGTAYRAAIAEQAAHRPPPPPAALARRTR</sequence>
<reference evidence="1 2" key="1">
    <citation type="submission" date="2015-01" db="EMBL/GenBank/DDBJ databases">
        <title>Enhanced salinomycin production by adjusting the supply of polyketide extender units in Streptomyce albus DSM 41398.</title>
        <authorList>
            <person name="Lu C."/>
        </authorList>
    </citation>
    <scope>NUCLEOTIDE SEQUENCE [LARGE SCALE GENOMIC DNA]</scope>
    <source>
        <strain evidence="2">ATCC 21838 / DSM 41398 / FERM P-419 / JCM 4703 / NBRC 107858</strain>
    </source>
</reference>
<gene>
    <name evidence="1" type="ORF">SLNWT_1340</name>
</gene>
<organism evidence="1 2">
    <name type="scientific">Streptomyces albus (strain ATCC 21838 / DSM 41398 / FERM P-419 / JCM 4703 / NBRC 107858)</name>
    <dbReference type="NCBI Taxonomy" id="1081613"/>
    <lineage>
        <taxon>Bacteria</taxon>
        <taxon>Bacillati</taxon>
        <taxon>Actinomycetota</taxon>
        <taxon>Actinomycetes</taxon>
        <taxon>Kitasatosporales</taxon>
        <taxon>Streptomycetaceae</taxon>
        <taxon>Streptomyces</taxon>
    </lineage>
</organism>
<evidence type="ECO:0000313" key="2">
    <source>
        <dbReference type="Proteomes" id="UP000031523"/>
    </source>
</evidence>
<keyword evidence="2" id="KW-1185">Reference proteome</keyword>
<proteinExistence type="predicted"/>
<protein>
    <submittedName>
        <fullName evidence="1">Uncharacterized protein</fullName>
    </submittedName>
</protein>
<name>A0A0B5ESL6_STRA4</name>
<dbReference type="EMBL" id="CP010519">
    <property type="protein sequence ID" value="AJE81716.1"/>
    <property type="molecule type" value="Genomic_DNA"/>
</dbReference>